<dbReference type="RefSeq" id="WP_342024317.1">
    <property type="nucleotide sequence ID" value="NZ_CP151657.1"/>
</dbReference>
<organism evidence="2 3">
    <name type="scientific">Arthrobacter citreus</name>
    <dbReference type="NCBI Taxonomy" id="1670"/>
    <lineage>
        <taxon>Bacteria</taxon>
        <taxon>Bacillati</taxon>
        <taxon>Actinomycetota</taxon>
        <taxon>Actinomycetes</taxon>
        <taxon>Micrococcales</taxon>
        <taxon>Micrococcaceae</taxon>
        <taxon>Arthrobacter</taxon>
    </lineage>
</organism>
<evidence type="ECO:0008006" key="4">
    <source>
        <dbReference type="Google" id="ProtNLM"/>
    </source>
</evidence>
<evidence type="ECO:0000313" key="3">
    <source>
        <dbReference type="Proteomes" id="UP001448858"/>
    </source>
</evidence>
<dbReference type="Proteomes" id="UP001448858">
    <property type="component" value="Chromosome"/>
</dbReference>
<keyword evidence="3" id="KW-1185">Reference proteome</keyword>
<name>A0ABZ3A1U6_9MICC</name>
<accession>A0ABZ3A1U6</accession>
<proteinExistence type="predicted"/>
<feature type="signal peptide" evidence="1">
    <location>
        <begin position="1"/>
        <end position="27"/>
    </location>
</feature>
<protein>
    <recommendedName>
        <fullName evidence="4">Secreted protein</fullName>
    </recommendedName>
</protein>
<dbReference type="EMBL" id="CP151657">
    <property type="protein sequence ID" value="WZP16712.1"/>
    <property type="molecule type" value="Genomic_DNA"/>
</dbReference>
<gene>
    <name evidence="2" type="ORF">AAE021_03780</name>
</gene>
<keyword evidence="1" id="KW-0732">Signal</keyword>
<evidence type="ECO:0000313" key="2">
    <source>
        <dbReference type="EMBL" id="WZP16712.1"/>
    </source>
</evidence>
<evidence type="ECO:0000256" key="1">
    <source>
        <dbReference type="SAM" id="SignalP"/>
    </source>
</evidence>
<reference evidence="2 3" key="1">
    <citation type="submission" date="2024-04" db="EMBL/GenBank/DDBJ databases">
        <title>Arthrobacter sp. from Plains bison fecal sample.</title>
        <authorList>
            <person name="Ruzzini A."/>
        </authorList>
    </citation>
    <scope>NUCLEOTIDE SEQUENCE [LARGE SCALE GENOMIC DNA]</scope>
    <source>
        <strain evidence="2 3">EINP1</strain>
    </source>
</reference>
<sequence>MTKRTKFAAIAATALTALALSAGPAAAVPDPGQPVNPYPSPNPPTSPVEDSPAWYCFQWGPGPAPGASQHMYKVWCPKDVAPGAIYGSDGVHYKEFAWTTCGNDYPVDHIFNEWACNAVWKAYPYPTPF</sequence>
<feature type="chain" id="PRO_5045113421" description="Secreted protein" evidence="1">
    <location>
        <begin position="28"/>
        <end position="129"/>
    </location>
</feature>